<name>A0A9W4PGN9_9BACI</name>
<evidence type="ECO:0000313" key="1">
    <source>
        <dbReference type="EMBL" id="CAH0225636.1"/>
    </source>
</evidence>
<dbReference type="RefSeq" id="WP_230302159.1">
    <property type="nucleotide sequence ID" value="NZ_CAKKMG010000030.1"/>
</dbReference>
<dbReference type="EMBL" id="CAKKMG010000030">
    <property type="protein sequence ID" value="CAH0225636.1"/>
    <property type="molecule type" value="Genomic_DNA"/>
</dbReference>
<organism evidence="1 2">
    <name type="scientific">Peribacillus simplex</name>
    <dbReference type="NCBI Taxonomy" id="1478"/>
    <lineage>
        <taxon>Bacteria</taxon>
        <taxon>Bacillati</taxon>
        <taxon>Bacillota</taxon>
        <taxon>Bacilli</taxon>
        <taxon>Bacillales</taxon>
        <taxon>Bacillaceae</taxon>
        <taxon>Peribacillus</taxon>
    </lineage>
</organism>
<dbReference type="AlphaFoldDB" id="A0A9W4PGN9"/>
<evidence type="ECO:0008006" key="3">
    <source>
        <dbReference type="Google" id="ProtNLM"/>
    </source>
</evidence>
<dbReference type="Proteomes" id="UP000789326">
    <property type="component" value="Unassembled WGS sequence"/>
</dbReference>
<accession>A0A9W4PGN9</accession>
<reference evidence="1" key="1">
    <citation type="submission" date="2021-11" db="EMBL/GenBank/DDBJ databases">
        <authorList>
            <person name="Bulgarelli D."/>
        </authorList>
    </citation>
    <scope>NUCLEOTIDE SEQUENCE</scope>
    <source>
        <strain evidence="1">Bi133</strain>
    </source>
</reference>
<proteinExistence type="predicted"/>
<protein>
    <recommendedName>
        <fullName evidence="3">Transposase</fullName>
    </recommendedName>
</protein>
<sequence>MILFSKINEVITLNQLVPVNHLARKLDAAIYISFIYDLVKDMYSEVGRPFLSVSRASTPFSSNCFSHLTNGY</sequence>
<comment type="caution">
    <text evidence="1">The sequence shown here is derived from an EMBL/GenBank/DDBJ whole genome shotgun (WGS) entry which is preliminary data.</text>
</comment>
<gene>
    <name evidence="1" type="ORF">SRABI133_02507</name>
</gene>
<evidence type="ECO:0000313" key="2">
    <source>
        <dbReference type="Proteomes" id="UP000789326"/>
    </source>
</evidence>